<dbReference type="SUPFAM" id="SSF57850">
    <property type="entry name" value="RING/U-box"/>
    <property type="match status" value="1"/>
</dbReference>
<dbReference type="EC" id="2.3.2.27" evidence="2"/>
<dbReference type="InterPro" id="IPR013083">
    <property type="entry name" value="Znf_RING/FYVE/PHD"/>
</dbReference>
<evidence type="ECO:0000256" key="6">
    <source>
        <dbReference type="ARBA" id="ARBA00022786"/>
    </source>
</evidence>
<reference evidence="10 11" key="1">
    <citation type="journal article" date="2021" name="BMC Genomics">
        <title>Datura genome reveals duplications of psychoactive alkaloid biosynthetic genes and high mutation rate following tissue culture.</title>
        <authorList>
            <person name="Rajewski A."/>
            <person name="Carter-House D."/>
            <person name="Stajich J."/>
            <person name="Litt A."/>
        </authorList>
    </citation>
    <scope>NUCLEOTIDE SEQUENCE [LARGE SCALE GENOMIC DNA]</scope>
    <source>
        <strain evidence="10">AR-01</strain>
    </source>
</reference>
<evidence type="ECO:0000256" key="1">
    <source>
        <dbReference type="ARBA" id="ARBA00000900"/>
    </source>
</evidence>
<evidence type="ECO:0000256" key="4">
    <source>
        <dbReference type="ARBA" id="ARBA00022723"/>
    </source>
</evidence>
<dbReference type="Gene3D" id="3.30.40.10">
    <property type="entry name" value="Zinc/RING finger domain, C3HC4 (zinc finger)"/>
    <property type="match status" value="1"/>
</dbReference>
<feature type="domain" description="RING-type" evidence="9">
    <location>
        <begin position="147"/>
        <end position="170"/>
    </location>
</feature>
<keyword evidence="5 8" id="KW-0863">Zinc-finger</keyword>
<keyword evidence="7" id="KW-0862">Zinc</keyword>
<dbReference type="EMBL" id="JACEIK010000695">
    <property type="protein sequence ID" value="MCD7461048.1"/>
    <property type="molecule type" value="Genomic_DNA"/>
</dbReference>
<evidence type="ECO:0000256" key="3">
    <source>
        <dbReference type="ARBA" id="ARBA00022679"/>
    </source>
</evidence>
<gene>
    <name evidence="10" type="primary">RNF24_7</name>
    <name evidence="10" type="ORF">HAX54_045061</name>
</gene>
<comment type="caution">
    <text evidence="10">The sequence shown here is derived from an EMBL/GenBank/DDBJ whole genome shotgun (WGS) entry which is preliminary data.</text>
</comment>
<organism evidence="10 11">
    <name type="scientific">Datura stramonium</name>
    <name type="common">Jimsonweed</name>
    <name type="synonym">Common thornapple</name>
    <dbReference type="NCBI Taxonomy" id="4076"/>
    <lineage>
        <taxon>Eukaryota</taxon>
        <taxon>Viridiplantae</taxon>
        <taxon>Streptophyta</taxon>
        <taxon>Embryophyta</taxon>
        <taxon>Tracheophyta</taxon>
        <taxon>Spermatophyta</taxon>
        <taxon>Magnoliopsida</taxon>
        <taxon>eudicotyledons</taxon>
        <taxon>Gunneridae</taxon>
        <taxon>Pentapetalae</taxon>
        <taxon>asterids</taxon>
        <taxon>lamiids</taxon>
        <taxon>Solanales</taxon>
        <taxon>Solanaceae</taxon>
        <taxon>Solanoideae</taxon>
        <taxon>Datureae</taxon>
        <taxon>Datura</taxon>
    </lineage>
</organism>
<keyword evidence="6" id="KW-0833">Ubl conjugation pathway</keyword>
<keyword evidence="3" id="KW-0808">Transferase</keyword>
<name>A0ABS8SQ74_DATST</name>
<evidence type="ECO:0000313" key="10">
    <source>
        <dbReference type="EMBL" id="MCD7461048.1"/>
    </source>
</evidence>
<dbReference type="InterPro" id="IPR045191">
    <property type="entry name" value="MBR1/2-like"/>
</dbReference>
<keyword evidence="4" id="KW-0479">Metal-binding</keyword>
<evidence type="ECO:0000256" key="5">
    <source>
        <dbReference type="ARBA" id="ARBA00022771"/>
    </source>
</evidence>
<dbReference type="PANTHER" id="PTHR22937">
    <property type="entry name" value="E3 UBIQUITIN-PROTEIN LIGASE RNF165"/>
    <property type="match status" value="1"/>
</dbReference>
<evidence type="ECO:0000256" key="8">
    <source>
        <dbReference type="PROSITE-ProRule" id="PRU00175"/>
    </source>
</evidence>
<evidence type="ECO:0000313" key="11">
    <source>
        <dbReference type="Proteomes" id="UP000823775"/>
    </source>
</evidence>
<dbReference type="PROSITE" id="PS50089">
    <property type="entry name" value="ZF_RING_2"/>
    <property type="match status" value="1"/>
</dbReference>
<dbReference type="PANTHER" id="PTHR22937:SF163">
    <property type="entry name" value="RING-TYPE E3 UBIQUITIN TRANSFERASE"/>
    <property type="match status" value="1"/>
</dbReference>
<evidence type="ECO:0000256" key="2">
    <source>
        <dbReference type="ARBA" id="ARBA00012483"/>
    </source>
</evidence>
<keyword evidence="11" id="KW-1185">Reference proteome</keyword>
<evidence type="ECO:0000259" key="9">
    <source>
        <dbReference type="PROSITE" id="PS50089"/>
    </source>
</evidence>
<proteinExistence type="predicted"/>
<accession>A0ABS8SQ74</accession>
<dbReference type="Pfam" id="PF13639">
    <property type="entry name" value="zf-RING_2"/>
    <property type="match status" value="1"/>
</dbReference>
<comment type="catalytic activity">
    <reaction evidence="1">
        <text>S-ubiquitinyl-[E2 ubiquitin-conjugating enzyme]-L-cysteine + [acceptor protein]-L-lysine = [E2 ubiquitin-conjugating enzyme]-L-cysteine + N(6)-ubiquitinyl-[acceptor protein]-L-lysine.</text>
        <dbReference type="EC" id="2.3.2.27"/>
    </reaction>
</comment>
<evidence type="ECO:0000256" key="7">
    <source>
        <dbReference type="ARBA" id="ARBA00022833"/>
    </source>
</evidence>
<dbReference type="InterPro" id="IPR001841">
    <property type="entry name" value="Znf_RING"/>
</dbReference>
<dbReference type="Proteomes" id="UP000823775">
    <property type="component" value="Unassembled WGS sequence"/>
</dbReference>
<sequence length="178" mass="19398">MEFLQYSDSLAKGYYDNYLMLDLGFYLEFGFGTLSSGLCSSGCYRNPSVAIVVTYNSFTLEFRAGYPAVLVGVALYITMEAGVASMPSFLCFDLVVGFVHGSCSSSSKENKGESGADGVDGKDLTAADTAFHQDDYCDGEELAKIDCVHVYHLDCIKEWIKLETSCPICKRDALAILT</sequence>
<protein>
    <recommendedName>
        <fullName evidence="2">RING-type E3 ubiquitin transferase</fullName>
        <ecNumber evidence="2">2.3.2.27</ecNumber>
    </recommendedName>
</protein>